<evidence type="ECO:0000259" key="2">
    <source>
        <dbReference type="PROSITE" id="PS50822"/>
    </source>
</evidence>
<reference evidence="3 4" key="2">
    <citation type="journal article" date="2019" name="G3 (Bethesda)">
        <title>Hybrid Assembly of the Genome of the Entomopathogenic Nematode Steinernema carpocapsae Identifies the X-Chromosome.</title>
        <authorList>
            <person name="Serra L."/>
            <person name="Macchietto M."/>
            <person name="Macias-Munoz A."/>
            <person name="McGill C.J."/>
            <person name="Rodriguez I.M."/>
            <person name="Rodriguez B."/>
            <person name="Murad R."/>
            <person name="Mortazavi A."/>
        </authorList>
    </citation>
    <scope>NUCLEOTIDE SEQUENCE [LARGE SCALE GENOMIC DNA]</scope>
    <source>
        <strain evidence="3 4">ALL</strain>
    </source>
</reference>
<feature type="compositionally biased region" description="Low complexity" evidence="1">
    <location>
        <begin position="513"/>
        <end position="525"/>
    </location>
</feature>
<reference evidence="3 4" key="1">
    <citation type="journal article" date="2015" name="Genome Biol.">
        <title>Comparative genomics of Steinernema reveals deeply conserved gene regulatory networks.</title>
        <authorList>
            <person name="Dillman A.R."/>
            <person name="Macchietto M."/>
            <person name="Porter C.F."/>
            <person name="Rogers A."/>
            <person name="Williams B."/>
            <person name="Antoshechkin I."/>
            <person name="Lee M.M."/>
            <person name="Goodwin Z."/>
            <person name="Lu X."/>
            <person name="Lewis E.E."/>
            <person name="Goodrich-Blair H."/>
            <person name="Stock S.P."/>
            <person name="Adams B.J."/>
            <person name="Sternberg P.W."/>
            <person name="Mortazavi A."/>
        </authorList>
    </citation>
    <scope>NUCLEOTIDE SEQUENCE [LARGE SCALE GENOMIC DNA]</scope>
    <source>
        <strain evidence="3 4">ALL</strain>
    </source>
</reference>
<dbReference type="EMBL" id="AZBU02000007">
    <property type="protein sequence ID" value="TKR69643.1"/>
    <property type="molecule type" value="Genomic_DNA"/>
</dbReference>
<dbReference type="SUPFAM" id="SSF53098">
    <property type="entry name" value="Ribonuclease H-like"/>
    <property type="match status" value="1"/>
</dbReference>
<sequence length="553" mass="62421">MELCYVARNQRVTSRQQEVDNISAKMIKACAIAPAERQLQIQETVNALQITSSNPYLRAARTKITAAPLIVTGHRLEAPKIAYANNEVLSPDARFGFWKPPNAHRRPKFFKPAVINSWAIVVLPSQAEFLQGDIISREILARFTDLFRSECRDRGMQIGQPVFTEFMKADVQQLRDLIKSLTRPDPSVCRPPLRYVIFITNGGITFCHQPMKYFERETEIITQDLKMQTVVNVVQQNKRLTLENIVNKANIKNGGINYVVIRNMPGQRPILKPGRLVIGLAMSYSVRRQAEEISTLPTAVGWAANITREEGELIGDFLLQESFKKDRVAVIQTIVDRVADAFKHPGGPKEVILYRSGEEGRFRAILEEDLAVLRATFDNMASKPKLTVIAVQKHHNLRLMPTKINRQDRPSLQNLVPGTVVDRYVTHPTFTEFYLNSHVAIQGTARTPKYTVLQDDANMSLEELEEMTFGLCFNHQIVSLPTSLPSPLYIAGRYAERGMTLYRQHQEHEEDQGTSASSPSSGSSGEPHLDVERLGTHISYGSSRKLKHLRVNA</sequence>
<accession>A0A4U5MKK1</accession>
<dbReference type="PANTHER" id="PTHR22891">
    <property type="entry name" value="EUKARYOTIC TRANSLATION INITIATION FACTOR 2C"/>
    <property type="match status" value="1"/>
</dbReference>
<dbReference type="SUPFAM" id="SSF101690">
    <property type="entry name" value="PAZ domain"/>
    <property type="match status" value="1"/>
</dbReference>
<dbReference type="PROSITE" id="PS50822">
    <property type="entry name" value="PIWI"/>
    <property type="match status" value="1"/>
</dbReference>
<dbReference type="Gene3D" id="3.40.50.2300">
    <property type="match status" value="1"/>
</dbReference>
<proteinExistence type="predicted"/>
<gene>
    <name evidence="3" type="ORF">L596_021779</name>
</gene>
<dbReference type="OrthoDB" id="445936at2759"/>
<dbReference type="InterPro" id="IPR036397">
    <property type="entry name" value="RNaseH_sf"/>
</dbReference>
<evidence type="ECO:0000313" key="4">
    <source>
        <dbReference type="Proteomes" id="UP000298663"/>
    </source>
</evidence>
<evidence type="ECO:0000256" key="1">
    <source>
        <dbReference type="SAM" id="MobiDB-lite"/>
    </source>
</evidence>
<dbReference type="InterPro" id="IPR012337">
    <property type="entry name" value="RNaseH-like_sf"/>
</dbReference>
<organism evidence="3 4">
    <name type="scientific">Steinernema carpocapsae</name>
    <name type="common">Entomopathogenic nematode</name>
    <dbReference type="NCBI Taxonomy" id="34508"/>
    <lineage>
        <taxon>Eukaryota</taxon>
        <taxon>Metazoa</taxon>
        <taxon>Ecdysozoa</taxon>
        <taxon>Nematoda</taxon>
        <taxon>Chromadorea</taxon>
        <taxon>Rhabditida</taxon>
        <taxon>Tylenchina</taxon>
        <taxon>Panagrolaimomorpha</taxon>
        <taxon>Strongyloidoidea</taxon>
        <taxon>Steinernematidae</taxon>
        <taxon>Steinernema</taxon>
    </lineage>
</organism>
<dbReference type="Gene3D" id="3.30.420.10">
    <property type="entry name" value="Ribonuclease H-like superfamily/Ribonuclease H"/>
    <property type="match status" value="1"/>
</dbReference>
<dbReference type="Proteomes" id="UP000298663">
    <property type="component" value="Unassembled WGS sequence"/>
</dbReference>
<protein>
    <recommendedName>
        <fullName evidence="2">Piwi domain-containing protein</fullName>
    </recommendedName>
</protein>
<dbReference type="InterPro" id="IPR057272">
    <property type="entry name" value="Piwi_nem"/>
</dbReference>
<dbReference type="Pfam" id="PF02171">
    <property type="entry name" value="Piwi"/>
    <property type="match status" value="1"/>
</dbReference>
<evidence type="ECO:0000313" key="3">
    <source>
        <dbReference type="EMBL" id="TKR69643.1"/>
    </source>
</evidence>
<keyword evidence="4" id="KW-1185">Reference proteome</keyword>
<dbReference type="SMART" id="SM00950">
    <property type="entry name" value="Piwi"/>
    <property type="match status" value="1"/>
</dbReference>
<dbReference type="GO" id="GO:0003676">
    <property type="term" value="F:nucleic acid binding"/>
    <property type="evidence" value="ECO:0007669"/>
    <property type="project" value="InterPro"/>
</dbReference>
<comment type="caution">
    <text evidence="3">The sequence shown here is derived from an EMBL/GenBank/DDBJ whole genome shotgun (WGS) entry which is preliminary data.</text>
</comment>
<feature type="domain" description="Piwi" evidence="2">
    <location>
        <begin position="348"/>
        <end position="503"/>
    </location>
</feature>
<feature type="region of interest" description="Disordered" evidence="1">
    <location>
        <begin position="505"/>
        <end position="529"/>
    </location>
</feature>
<dbReference type="InterPro" id="IPR003165">
    <property type="entry name" value="Piwi"/>
</dbReference>
<dbReference type="AlphaFoldDB" id="A0A4U5MKK1"/>
<dbReference type="InterPro" id="IPR036085">
    <property type="entry name" value="PAZ_dom_sf"/>
</dbReference>
<dbReference type="CDD" id="cd02826">
    <property type="entry name" value="Piwi-like"/>
    <property type="match status" value="1"/>
</dbReference>
<name>A0A4U5MKK1_STECR</name>